<dbReference type="Gene3D" id="2.40.128.150">
    <property type="entry name" value="Cysteine proteinases"/>
    <property type="match status" value="1"/>
</dbReference>
<dbReference type="RefSeq" id="WP_328777122.1">
    <property type="nucleotide sequence ID" value="NZ_CP108057.1"/>
</dbReference>
<protein>
    <submittedName>
        <fullName evidence="3">Arylamine N-acetyltransferase</fullName>
    </submittedName>
</protein>
<evidence type="ECO:0000313" key="4">
    <source>
        <dbReference type="Proteomes" id="UP001432075"/>
    </source>
</evidence>
<proteinExistence type="inferred from homology"/>
<gene>
    <name evidence="3" type="ORF">OHU17_32810</name>
</gene>
<evidence type="ECO:0000256" key="1">
    <source>
        <dbReference type="ARBA" id="ARBA00006547"/>
    </source>
</evidence>
<dbReference type="InterPro" id="IPR001447">
    <property type="entry name" value="Arylamine_N-AcTrfase"/>
</dbReference>
<dbReference type="Pfam" id="PF00797">
    <property type="entry name" value="Acetyltransf_2"/>
    <property type="match status" value="1"/>
</dbReference>
<comment type="similarity">
    <text evidence="1 2">Belongs to the arylamine N-acetyltransferase family.</text>
</comment>
<dbReference type="SUPFAM" id="SSF54001">
    <property type="entry name" value="Cysteine proteinases"/>
    <property type="match status" value="1"/>
</dbReference>
<dbReference type="PANTHER" id="PTHR11786">
    <property type="entry name" value="N-HYDROXYARYLAMINE O-ACETYLTRANSFERASE"/>
    <property type="match status" value="1"/>
</dbReference>
<dbReference type="Gene3D" id="3.30.2140.10">
    <property type="entry name" value="Arylamine N-acetyltransferase"/>
    <property type="match status" value="1"/>
</dbReference>
<sequence length="286" mass="32026">MTSARHDRGDSWHGELLDLDAYLERLGHTGERAPTLACLRALHRAHTTSIPFENVSAVLGVPLPLDVESVQDKLVRRARGGYCYEHVTLFAAALEKLGFRFTAHTGRVSLGADKILPATHALLTVTPSDDDRTWLCDVGFGGGPLEPVELADGAEAEADGWRFRVERRPDAQGFEHWWLHQYGAGGWLDRHTFTLTPQYPIDYEVGSHFVGTHPRSPFVKRLIAQRFSAARHHQIDGLTWSTTLPDGTRTEQKIEPEDLQRVLREEFGIDLDPEVVSRLKARSDAP</sequence>
<reference evidence="3" key="1">
    <citation type="submission" date="2022-10" db="EMBL/GenBank/DDBJ databases">
        <title>The complete genomes of actinobacterial strains from the NBC collection.</title>
        <authorList>
            <person name="Joergensen T.S."/>
            <person name="Alvarez Arevalo M."/>
            <person name="Sterndorff E.B."/>
            <person name="Faurdal D."/>
            <person name="Vuksanovic O."/>
            <person name="Mourched A.-S."/>
            <person name="Charusanti P."/>
            <person name="Shaw S."/>
            <person name="Blin K."/>
            <person name="Weber T."/>
        </authorList>
    </citation>
    <scope>NUCLEOTIDE SEQUENCE</scope>
    <source>
        <strain evidence="3">NBC_00283</strain>
    </source>
</reference>
<dbReference type="PRINTS" id="PR01543">
    <property type="entry name" value="ANATRNSFRASE"/>
</dbReference>
<name>A0ABZ1RW41_9ACTN</name>
<keyword evidence="4" id="KW-1185">Reference proteome</keyword>
<dbReference type="PANTHER" id="PTHR11786:SF0">
    <property type="entry name" value="ARYLAMINE N-ACETYLTRANSFERASE 4-RELATED"/>
    <property type="match status" value="1"/>
</dbReference>
<dbReference type="Proteomes" id="UP001432075">
    <property type="component" value="Chromosome"/>
</dbReference>
<accession>A0ABZ1RW41</accession>
<dbReference type="InterPro" id="IPR038765">
    <property type="entry name" value="Papain-like_cys_pep_sf"/>
</dbReference>
<evidence type="ECO:0000256" key="2">
    <source>
        <dbReference type="RuleBase" id="RU003452"/>
    </source>
</evidence>
<dbReference type="EMBL" id="CP108057">
    <property type="protein sequence ID" value="WUO50237.1"/>
    <property type="molecule type" value="Genomic_DNA"/>
</dbReference>
<organism evidence="3 4">
    <name type="scientific">Streptomyces goshikiensis</name>
    <dbReference type="NCBI Taxonomy" id="1942"/>
    <lineage>
        <taxon>Bacteria</taxon>
        <taxon>Bacillati</taxon>
        <taxon>Actinomycetota</taxon>
        <taxon>Actinomycetes</taxon>
        <taxon>Kitasatosporales</taxon>
        <taxon>Streptomycetaceae</taxon>
        <taxon>Streptomyces</taxon>
    </lineage>
</organism>
<evidence type="ECO:0000313" key="3">
    <source>
        <dbReference type="EMBL" id="WUO50237.1"/>
    </source>
</evidence>